<protein>
    <recommendedName>
        <fullName evidence="4">Prepilin-type N-terminal cleavage/methylation domain-containing protein</fullName>
    </recommendedName>
</protein>
<evidence type="ECO:0008006" key="4">
    <source>
        <dbReference type="Google" id="ProtNLM"/>
    </source>
</evidence>
<dbReference type="Proteomes" id="UP000659697">
    <property type="component" value="Unassembled WGS sequence"/>
</dbReference>
<gene>
    <name evidence="2" type="ORF">GCM10010919_17280</name>
</gene>
<dbReference type="EMBL" id="BNAO01000003">
    <property type="protein sequence ID" value="GHG68104.1"/>
    <property type="molecule type" value="Genomic_DNA"/>
</dbReference>
<comment type="caution">
    <text evidence="2">The sequence shown here is derived from an EMBL/GenBank/DDBJ whole genome shotgun (WGS) entry which is preliminary data.</text>
</comment>
<feature type="transmembrane region" description="Helical" evidence="1">
    <location>
        <begin position="21"/>
        <end position="42"/>
    </location>
</feature>
<keyword evidence="1" id="KW-0472">Membrane</keyword>
<evidence type="ECO:0000313" key="2">
    <source>
        <dbReference type="EMBL" id="GHG68104.1"/>
    </source>
</evidence>
<keyword evidence="1" id="KW-0812">Transmembrane</keyword>
<evidence type="ECO:0000313" key="3">
    <source>
        <dbReference type="Proteomes" id="UP000659697"/>
    </source>
</evidence>
<dbReference type="Pfam" id="PF07963">
    <property type="entry name" value="N_methyl"/>
    <property type="match status" value="1"/>
</dbReference>
<name>A0ABQ3KXG5_9ALTE</name>
<sequence>MGSRPIFNRSVKQKGFTLIELLISISLSSLLLITAAFAYSFFQDSWRRSMGKFETAVADYQRWQIVLDVLNASQVKTVYRNQPVLRAAENNTGYYFLGEEGGFTAYSTISVQDPARTSIYRLFKEEDPFNPGKWRLVYEEAILVNQLLRSADQNLPFNFRRILKSGLSDIEFLYYGYTSLEDRNSARSENAIEVIKPTWLRTYDGMTINLNPLSVKISIEQQVIVIDIPDTLDRSIMSIYSDV</sequence>
<dbReference type="PROSITE" id="PS00409">
    <property type="entry name" value="PROKAR_NTER_METHYL"/>
    <property type="match status" value="1"/>
</dbReference>
<keyword evidence="3" id="KW-1185">Reference proteome</keyword>
<reference evidence="3" key="1">
    <citation type="journal article" date="2019" name="Int. J. Syst. Evol. Microbiol.">
        <title>The Global Catalogue of Microorganisms (GCM) 10K type strain sequencing project: providing services to taxonomists for standard genome sequencing and annotation.</title>
        <authorList>
            <consortium name="The Broad Institute Genomics Platform"/>
            <consortium name="The Broad Institute Genome Sequencing Center for Infectious Disease"/>
            <person name="Wu L."/>
            <person name="Ma J."/>
        </authorList>
    </citation>
    <scope>NUCLEOTIDE SEQUENCE [LARGE SCALE GENOMIC DNA]</scope>
    <source>
        <strain evidence="3">CGMCC 1.7003</strain>
    </source>
</reference>
<proteinExistence type="predicted"/>
<accession>A0ABQ3KXG5</accession>
<evidence type="ECO:0000256" key="1">
    <source>
        <dbReference type="SAM" id="Phobius"/>
    </source>
</evidence>
<keyword evidence="1" id="KW-1133">Transmembrane helix</keyword>
<organism evidence="2 3">
    <name type="scientific">Alishewanella longhuensis</name>
    <dbReference type="NCBI Taxonomy" id="1091037"/>
    <lineage>
        <taxon>Bacteria</taxon>
        <taxon>Pseudomonadati</taxon>
        <taxon>Pseudomonadota</taxon>
        <taxon>Gammaproteobacteria</taxon>
        <taxon>Alteromonadales</taxon>
        <taxon>Alteromonadaceae</taxon>
        <taxon>Alishewanella</taxon>
    </lineage>
</organism>
<dbReference type="NCBIfam" id="TIGR02532">
    <property type="entry name" value="IV_pilin_GFxxxE"/>
    <property type="match status" value="1"/>
</dbReference>
<dbReference type="InterPro" id="IPR012902">
    <property type="entry name" value="N_methyl_site"/>
</dbReference>